<keyword evidence="2" id="KW-0143">Chaperone</keyword>
<dbReference type="InterPro" id="IPR038277">
    <property type="entry name" value="UreF_sf"/>
</dbReference>
<dbReference type="HAMAP" id="MF_01385">
    <property type="entry name" value="UreF"/>
    <property type="match status" value="1"/>
</dbReference>
<keyword evidence="1" id="KW-0996">Nickel insertion</keyword>
<dbReference type="PIRSF" id="PIRSF009467">
    <property type="entry name" value="Ureas_acces_UreF"/>
    <property type="match status" value="1"/>
</dbReference>
<dbReference type="PANTHER" id="PTHR33620">
    <property type="entry name" value="UREASE ACCESSORY PROTEIN F"/>
    <property type="match status" value="1"/>
</dbReference>
<dbReference type="InterPro" id="IPR002639">
    <property type="entry name" value="UreF"/>
</dbReference>
<keyword evidence="3" id="KW-1133">Transmembrane helix</keyword>
<evidence type="ECO:0000256" key="2">
    <source>
        <dbReference type="ARBA" id="ARBA00023186"/>
    </source>
</evidence>
<dbReference type="PANTHER" id="PTHR33620:SF1">
    <property type="entry name" value="UREASE ACCESSORY PROTEIN F"/>
    <property type="match status" value="1"/>
</dbReference>
<reference evidence="4" key="1">
    <citation type="journal article" date="2014" name="Genome Biol. Evol.">
        <title>Pangenome evidence for extensive interdomain horizontal transfer affecting lineage core and shell genes in uncultured planktonic thaumarchaeota and euryarchaeota.</title>
        <authorList>
            <person name="Deschamps P."/>
            <person name="Zivanovic Y."/>
            <person name="Moreira D."/>
            <person name="Rodriguez-Valera F."/>
            <person name="Lopez-Garcia P."/>
        </authorList>
    </citation>
    <scope>NUCLEOTIDE SEQUENCE</scope>
</reference>
<sequence>MNTDLSDLSLMQISDSFFPTGLYTMSNGLETLFSEKRITGMDELCELIQTNIVQQIGPSDCVALSNAYDSTSLNNIEKIIMCDRSLFAMKLVKELREAACRSGTQMIKCISSFVTNETLVDYHNAIKNSQTPGVHAVVTGVTSNVLRIEKQKAILHFLYGFSVSMVGAALRLGIIEHLQSQKILHLLKPVIAETCDRYISKPLNDMWQFAPEYDIIQITHEQKFSKMFIT</sequence>
<keyword evidence="3" id="KW-0812">Transmembrane</keyword>
<dbReference type="EMBL" id="KF900572">
    <property type="protein sequence ID" value="AIE99768.1"/>
    <property type="molecule type" value="Genomic_DNA"/>
</dbReference>
<gene>
    <name evidence="4" type="primary">ureF</name>
</gene>
<organism evidence="4">
    <name type="scientific">uncultured marine thaumarchaeote KM3_11_C04</name>
    <dbReference type="NCBI Taxonomy" id="1455990"/>
    <lineage>
        <taxon>Archaea</taxon>
        <taxon>Nitrososphaerota</taxon>
        <taxon>environmental samples</taxon>
    </lineage>
</organism>
<name>A0A075G854_9ARCH</name>
<dbReference type="GO" id="GO:0016151">
    <property type="term" value="F:nickel cation binding"/>
    <property type="evidence" value="ECO:0007669"/>
    <property type="project" value="InterPro"/>
</dbReference>
<feature type="transmembrane region" description="Helical" evidence="3">
    <location>
        <begin position="153"/>
        <end position="174"/>
    </location>
</feature>
<accession>A0A075G854</accession>
<proteinExistence type="inferred from homology"/>
<dbReference type="AlphaFoldDB" id="A0A075G854"/>
<protein>
    <submittedName>
        <fullName evidence="4">Urease accessory protein (UreF)</fullName>
    </submittedName>
</protein>
<dbReference type="Pfam" id="PF01730">
    <property type="entry name" value="UreF"/>
    <property type="match status" value="1"/>
</dbReference>
<keyword evidence="3" id="KW-0472">Membrane</keyword>
<dbReference type="Gene3D" id="1.10.4190.10">
    <property type="entry name" value="Urease accessory protein UreF"/>
    <property type="match status" value="1"/>
</dbReference>
<evidence type="ECO:0000313" key="4">
    <source>
        <dbReference type="EMBL" id="AIE99768.1"/>
    </source>
</evidence>
<evidence type="ECO:0000256" key="1">
    <source>
        <dbReference type="ARBA" id="ARBA00022988"/>
    </source>
</evidence>
<evidence type="ECO:0000256" key="3">
    <source>
        <dbReference type="SAM" id="Phobius"/>
    </source>
</evidence>